<keyword evidence="2" id="KW-1185">Reference proteome</keyword>
<name>A0A975BHR2_9BACT</name>
<gene>
    <name evidence="1" type="ORF">dnm_015920</name>
</gene>
<dbReference type="AlphaFoldDB" id="A0A975BHR2"/>
<sequence>MIFFVILERCHRPVIPAKAGIQFSESAIYASEQYISS</sequence>
<protein>
    <submittedName>
        <fullName evidence="1">Uncharacterized protein</fullName>
    </submittedName>
</protein>
<evidence type="ECO:0000313" key="2">
    <source>
        <dbReference type="Proteomes" id="UP000663722"/>
    </source>
</evidence>
<dbReference type="Proteomes" id="UP000663722">
    <property type="component" value="Chromosome"/>
</dbReference>
<dbReference type="KEGG" id="dmm:dnm_015920"/>
<proteinExistence type="predicted"/>
<dbReference type="EMBL" id="CP061800">
    <property type="protein sequence ID" value="QTA85581.1"/>
    <property type="molecule type" value="Genomic_DNA"/>
</dbReference>
<organism evidence="1 2">
    <name type="scientific">Desulfonema magnum</name>
    <dbReference type="NCBI Taxonomy" id="45655"/>
    <lineage>
        <taxon>Bacteria</taxon>
        <taxon>Pseudomonadati</taxon>
        <taxon>Thermodesulfobacteriota</taxon>
        <taxon>Desulfobacteria</taxon>
        <taxon>Desulfobacterales</taxon>
        <taxon>Desulfococcaceae</taxon>
        <taxon>Desulfonema</taxon>
    </lineage>
</organism>
<evidence type="ECO:0000313" key="1">
    <source>
        <dbReference type="EMBL" id="QTA85581.1"/>
    </source>
</evidence>
<reference evidence="1" key="1">
    <citation type="journal article" date="2021" name="Microb. Physiol.">
        <title>Proteogenomic Insights into the Physiology of Marine, Sulfate-Reducing, Filamentous Desulfonema limicola and Desulfonema magnum.</title>
        <authorList>
            <person name="Schnaars V."/>
            <person name="Wohlbrand L."/>
            <person name="Scheve S."/>
            <person name="Hinrichs C."/>
            <person name="Reinhardt R."/>
            <person name="Rabus R."/>
        </authorList>
    </citation>
    <scope>NUCLEOTIDE SEQUENCE</scope>
    <source>
        <strain evidence="1">4be13</strain>
    </source>
</reference>
<accession>A0A975BHR2</accession>